<dbReference type="InterPro" id="IPR007729">
    <property type="entry name" value="DGOK"/>
</dbReference>
<keyword evidence="1" id="KW-0808">Transferase</keyword>
<dbReference type="InterPro" id="IPR042258">
    <property type="entry name" value="DGOK_N"/>
</dbReference>
<dbReference type="GO" id="GO:0008671">
    <property type="term" value="F:2-dehydro-3-deoxygalactonokinase activity"/>
    <property type="evidence" value="ECO:0007669"/>
    <property type="project" value="InterPro"/>
</dbReference>
<reference evidence="1 2" key="1">
    <citation type="submission" date="2016-10" db="EMBL/GenBank/DDBJ databases">
        <authorList>
            <person name="de Groot N.N."/>
        </authorList>
    </citation>
    <scope>NUCLEOTIDE SEQUENCE [LARGE SCALE GENOMIC DNA]</scope>
    <source>
        <strain evidence="1 2">DSM 19547</strain>
    </source>
</reference>
<sequence>MSVRPTWIAVDWGTTHLRAWAMDGAKVLAKASSESGMAALDRDGFEPALLDLLAPWDVGDHINVVACGMVGARQGWAEAPYAAVPCTPLGAGFTQAPVRDPRLSVHIVPGVKQDRPADVMRGEETQIAGFLSQRKDFDGVLCLPGTHTKWVHVSAEEIVSFQTAMTGEIFGLLTDRSVLRHSVAGEGWDDAAFADAVTDSMSRPEALAARLFGLRAEGLLNDLAAQTARARLSGLLIGAELAAARPYWLGREVALIGAPALTALYRAALSAQGVAAVRHDGGEMTRAGLIAAHAKLKETAQ</sequence>
<name>A0A1I5N0B1_9RHOB</name>
<evidence type="ECO:0000313" key="1">
    <source>
        <dbReference type="EMBL" id="SFP15273.1"/>
    </source>
</evidence>
<protein>
    <submittedName>
        <fullName evidence="1">2-keto-3-deoxygalactonate kinase</fullName>
    </submittedName>
</protein>
<dbReference type="RefSeq" id="WP_093418794.1">
    <property type="nucleotide sequence ID" value="NZ_FOXA01000003.1"/>
</dbReference>
<proteinExistence type="predicted"/>
<dbReference type="InterPro" id="IPR042257">
    <property type="entry name" value="DGOK_C"/>
</dbReference>
<organism evidence="1 2">
    <name type="scientific">Tranquillimonas alkanivorans</name>
    <dbReference type="NCBI Taxonomy" id="441119"/>
    <lineage>
        <taxon>Bacteria</taxon>
        <taxon>Pseudomonadati</taxon>
        <taxon>Pseudomonadota</taxon>
        <taxon>Alphaproteobacteria</taxon>
        <taxon>Rhodobacterales</taxon>
        <taxon>Roseobacteraceae</taxon>
        <taxon>Tranquillimonas</taxon>
    </lineage>
</organism>
<dbReference type="EMBL" id="FOXA01000003">
    <property type="protein sequence ID" value="SFP15273.1"/>
    <property type="molecule type" value="Genomic_DNA"/>
</dbReference>
<dbReference type="AlphaFoldDB" id="A0A1I5N0B1"/>
<accession>A0A1I5N0B1</accession>
<keyword evidence="2" id="KW-1185">Reference proteome</keyword>
<evidence type="ECO:0000313" key="2">
    <source>
        <dbReference type="Proteomes" id="UP000199356"/>
    </source>
</evidence>
<dbReference type="GO" id="GO:0034194">
    <property type="term" value="P:D-galactonate catabolic process"/>
    <property type="evidence" value="ECO:0007669"/>
    <property type="project" value="InterPro"/>
</dbReference>
<keyword evidence="1" id="KW-0418">Kinase</keyword>
<dbReference type="OrthoDB" id="256574at2"/>
<dbReference type="Gene3D" id="3.30.420.300">
    <property type="entry name" value="2-keto-3-deoxy-galactonokinase, substrate binding domain"/>
    <property type="match status" value="1"/>
</dbReference>
<dbReference type="Pfam" id="PF05035">
    <property type="entry name" value="DGOK"/>
    <property type="match status" value="1"/>
</dbReference>
<gene>
    <name evidence="1" type="ORF">SAMN04488047_10337</name>
</gene>
<dbReference type="Gene3D" id="3.30.420.310">
    <property type="entry name" value="2-keto-3-deoxy-galactonokinase, C-terminal domain"/>
    <property type="match status" value="1"/>
</dbReference>
<dbReference type="STRING" id="441119.SAMN04488047_10337"/>
<dbReference type="Proteomes" id="UP000199356">
    <property type="component" value="Unassembled WGS sequence"/>
</dbReference>